<dbReference type="FunFam" id="3.30.2160.10:FF:000001">
    <property type="entry name" value="E3 ubiquitin-protein ligase NEDD4-like"/>
    <property type="match status" value="1"/>
</dbReference>
<dbReference type="UniPathway" id="UPA00143"/>
<dbReference type="PROSITE" id="PS50004">
    <property type="entry name" value="C2"/>
    <property type="match status" value="1"/>
</dbReference>
<dbReference type="InterPro" id="IPR035892">
    <property type="entry name" value="C2_domain_sf"/>
</dbReference>
<keyword evidence="5" id="KW-0677">Repeat</keyword>
<dbReference type="Gene3D" id="2.60.40.150">
    <property type="entry name" value="C2 domain"/>
    <property type="match status" value="1"/>
</dbReference>
<dbReference type="InterPro" id="IPR008271">
    <property type="entry name" value="Ser/Thr_kinase_AS"/>
</dbReference>
<evidence type="ECO:0000259" key="9">
    <source>
        <dbReference type="PROSITE" id="PS50011"/>
    </source>
</evidence>
<dbReference type="SMART" id="SM00119">
    <property type="entry name" value="HECTc"/>
    <property type="match status" value="1"/>
</dbReference>
<dbReference type="PANTHER" id="PTHR11254">
    <property type="entry name" value="HECT DOMAIN UBIQUITIN-PROTEIN LIGASE"/>
    <property type="match status" value="1"/>
</dbReference>
<dbReference type="FunFam" id="2.20.70.10:FF:000017">
    <property type="entry name" value="E3 ubiquitin-protein ligase"/>
    <property type="match status" value="1"/>
</dbReference>
<dbReference type="InterPro" id="IPR001202">
    <property type="entry name" value="WW_dom"/>
</dbReference>
<dbReference type="InterPro" id="IPR050409">
    <property type="entry name" value="E3_ubiq-protein_ligase"/>
</dbReference>
<dbReference type="Gene3D" id="1.10.510.10">
    <property type="entry name" value="Transferase(Phosphotransferase) domain 1"/>
    <property type="match status" value="1"/>
</dbReference>
<dbReference type="EMBL" id="KN824285">
    <property type="protein sequence ID" value="KIM30178.1"/>
    <property type="molecule type" value="Genomic_DNA"/>
</dbReference>
<dbReference type="Pfam" id="PF00069">
    <property type="entry name" value="Pkinase"/>
    <property type="match status" value="1"/>
</dbReference>
<dbReference type="SUPFAM" id="SSF56112">
    <property type="entry name" value="Protein kinase-like (PK-like)"/>
    <property type="match status" value="1"/>
</dbReference>
<dbReference type="HOGENOM" id="CLU_011555_0_0_1"/>
<sequence length="837" mass="95038">MEVEKRILLWKDIVSGVNYLHSFNPVLIHGDLKPRNVLIDDSGSAKICDFGLARIFFDEGSTGMTTTSVHTGTERYLARELVIGGDEVRPTTASDVHAMGCIGLEFIFLQIPYSKRKNNLRGIIYSDIKAGVLPAEPPADRSSTSKTSWALLAECWDLDPKKRPSASLILKRLEMWLEKLKDDVENSSHLPWSRKIRLTVVAADSLIKREIFNYPDPFAVTTVDGEQTQTTSAVKKTLNPYWNENFVLTVVDSSVVTVQVFDQRKFKTRDQGFLGSINIKISDFLDLEHGGSEMVTLDLQKRNDNHENLIVQGKIIIHLSTNVSTKSSNLANKDLDARRTSGLGNNTVESIVLQGGDAPSRGLGPLPAGWEERFTSEGRPYYVSGRTTTWVDPRRQRHVGAGPNGPTLTAQPEPLGPLPSGWEMRLTSTGRMYFVDHKTKITSWDDPRVPPSDQIIPDYKRVFRRKLIYFRSQPPLRHQPGNCWIRVRKSHIVEDSYVEIMQKDPHDLKKRLMVSFEGEDEPDFGGLSKEFFCLLSREMFSPFFERSAHDNHTLKINPTSGVNLEHLKQFKFIGRCLGLAVFHRKLLDADFVPTFYKKILDKKVTLIDLESEYPDVHRGIIWMLENDITDLIEQAFTFTEYPVGETVELKPGGANILVTEENKKEYADAVVEYKVHTRVKKQFEAIMSGFSELIPQEHISVFDERELGLLMGGISEIDVEDWRSNTDYRGYDGTDKVIKWFWDCVRGWSPESQSRLLQFVTGTSRLPVNGFKELQGSDGPRRFTIERSGHPQQLPIRDVSSNRLELPPYEDYATLRQKLTLAIACVSTCEGHTLTNK</sequence>
<comment type="catalytic activity">
    <reaction evidence="1">
        <text>S-ubiquitinyl-[E2 ubiquitin-conjugating enzyme]-L-cysteine + [acceptor protein]-L-lysine = [E2 ubiquitin-conjugating enzyme]-L-cysteine + N(6)-ubiquitinyl-[acceptor protein]-L-lysine.</text>
        <dbReference type="EC" id="2.3.2.26"/>
    </reaction>
</comment>
<feature type="domain" description="HECT" evidence="11">
    <location>
        <begin position="504"/>
        <end position="835"/>
    </location>
</feature>
<gene>
    <name evidence="12" type="ORF">M408DRAFT_294774</name>
</gene>
<dbReference type="InterPro" id="IPR035983">
    <property type="entry name" value="Hect_E3_ubiquitin_ligase"/>
</dbReference>
<dbReference type="InterPro" id="IPR000008">
    <property type="entry name" value="C2_dom"/>
</dbReference>
<dbReference type="Pfam" id="PF00397">
    <property type="entry name" value="WW"/>
    <property type="match status" value="1"/>
</dbReference>
<evidence type="ECO:0000256" key="1">
    <source>
        <dbReference type="ARBA" id="ARBA00000885"/>
    </source>
</evidence>
<proteinExistence type="predicted"/>
<dbReference type="Gene3D" id="3.90.1750.10">
    <property type="entry name" value="Hect, E3 ligase catalytic domains"/>
    <property type="match status" value="1"/>
</dbReference>
<evidence type="ECO:0000259" key="11">
    <source>
        <dbReference type="PROSITE" id="PS50237"/>
    </source>
</evidence>
<dbReference type="Gene3D" id="2.20.70.10">
    <property type="match status" value="1"/>
</dbReference>
<accession>A0A0C2WVK7</accession>
<organism evidence="12 13">
    <name type="scientific">Serendipita vermifera MAFF 305830</name>
    <dbReference type="NCBI Taxonomy" id="933852"/>
    <lineage>
        <taxon>Eukaryota</taxon>
        <taxon>Fungi</taxon>
        <taxon>Dikarya</taxon>
        <taxon>Basidiomycota</taxon>
        <taxon>Agaricomycotina</taxon>
        <taxon>Agaricomycetes</taxon>
        <taxon>Sebacinales</taxon>
        <taxon>Serendipitaceae</taxon>
        <taxon>Serendipita</taxon>
    </lineage>
</organism>
<evidence type="ECO:0000256" key="6">
    <source>
        <dbReference type="ARBA" id="ARBA00022786"/>
    </source>
</evidence>
<evidence type="ECO:0000256" key="5">
    <source>
        <dbReference type="ARBA" id="ARBA00022737"/>
    </source>
</evidence>
<dbReference type="InterPro" id="IPR000719">
    <property type="entry name" value="Prot_kinase_dom"/>
</dbReference>
<dbReference type="PROSITE" id="PS01159">
    <property type="entry name" value="WW_DOMAIN_1"/>
    <property type="match status" value="1"/>
</dbReference>
<evidence type="ECO:0000259" key="10">
    <source>
        <dbReference type="PROSITE" id="PS50020"/>
    </source>
</evidence>
<evidence type="ECO:0000256" key="2">
    <source>
        <dbReference type="ARBA" id="ARBA00004906"/>
    </source>
</evidence>
<dbReference type="CDD" id="cd00201">
    <property type="entry name" value="WW"/>
    <property type="match status" value="2"/>
</dbReference>
<feature type="domain" description="WW" evidence="10">
    <location>
        <begin position="416"/>
        <end position="449"/>
    </location>
</feature>
<dbReference type="Pfam" id="PF00632">
    <property type="entry name" value="HECT"/>
    <property type="match status" value="1"/>
</dbReference>
<dbReference type="SUPFAM" id="SSF56204">
    <property type="entry name" value="Hect, E3 ligase catalytic domain"/>
    <property type="match status" value="1"/>
</dbReference>
<evidence type="ECO:0000256" key="3">
    <source>
        <dbReference type="ARBA" id="ARBA00012485"/>
    </source>
</evidence>
<dbReference type="SMART" id="SM00239">
    <property type="entry name" value="C2"/>
    <property type="match status" value="1"/>
</dbReference>
<dbReference type="PROSITE" id="PS50020">
    <property type="entry name" value="WW_DOMAIN_2"/>
    <property type="match status" value="2"/>
</dbReference>
<dbReference type="Gene3D" id="3.30.2410.10">
    <property type="entry name" value="Hect, E3 ligase catalytic domain"/>
    <property type="match status" value="1"/>
</dbReference>
<dbReference type="FunFam" id="3.30.2410.10:FF:000001">
    <property type="entry name" value="E3 ubiquitin-protein ligase NEDD4-like"/>
    <property type="match status" value="1"/>
</dbReference>
<dbReference type="SMART" id="SM00456">
    <property type="entry name" value="WW"/>
    <property type="match status" value="2"/>
</dbReference>
<dbReference type="STRING" id="933852.A0A0C2WVK7"/>
<dbReference type="GO" id="GO:0006511">
    <property type="term" value="P:ubiquitin-dependent protein catabolic process"/>
    <property type="evidence" value="ECO:0007669"/>
    <property type="project" value="TreeGrafter"/>
</dbReference>
<dbReference type="FunFam" id="3.90.1750.10:FF:000079">
    <property type="entry name" value="E3 ubiquitin-protein ligase"/>
    <property type="match status" value="1"/>
</dbReference>
<evidence type="ECO:0000313" key="12">
    <source>
        <dbReference type="EMBL" id="KIM30178.1"/>
    </source>
</evidence>
<dbReference type="GO" id="GO:0005737">
    <property type="term" value="C:cytoplasm"/>
    <property type="evidence" value="ECO:0007669"/>
    <property type="project" value="UniProtKB-ARBA"/>
</dbReference>
<dbReference type="Proteomes" id="UP000054097">
    <property type="component" value="Unassembled WGS sequence"/>
</dbReference>
<dbReference type="PROSITE" id="PS50011">
    <property type="entry name" value="PROTEIN_KINASE_DOM"/>
    <property type="match status" value="1"/>
</dbReference>
<dbReference type="GO" id="GO:0016567">
    <property type="term" value="P:protein ubiquitination"/>
    <property type="evidence" value="ECO:0007669"/>
    <property type="project" value="UniProtKB-UniPathway"/>
</dbReference>
<dbReference type="SUPFAM" id="SSF51045">
    <property type="entry name" value="WW domain"/>
    <property type="match status" value="2"/>
</dbReference>
<keyword evidence="6 7" id="KW-0833">Ubl conjugation pathway</keyword>
<dbReference type="InterPro" id="IPR011009">
    <property type="entry name" value="Kinase-like_dom_sf"/>
</dbReference>
<dbReference type="SMART" id="SM00220">
    <property type="entry name" value="S_TKc"/>
    <property type="match status" value="1"/>
</dbReference>
<dbReference type="Gene3D" id="3.30.2160.10">
    <property type="entry name" value="Hect, E3 ligase catalytic domain"/>
    <property type="match status" value="1"/>
</dbReference>
<name>A0A0C2WVK7_SERVB</name>
<reference evidence="13" key="2">
    <citation type="submission" date="2015-01" db="EMBL/GenBank/DDBJ databases">
        <title>Evolutionary Origins and Diversification of the Mycorrhizal Mutualists.</title>
        <authorList>
            <consortium name="DOE Joint Genome Institute"/>
            <consortium name="Mycorrhizal Genomics Consortium"/>
            <person name="Kohler A."/>
            <person name="Kuo A."/>
            <person name="Nagy L.G."/>
            <person name="Floudas D."/>
            <person name="Copeland A."/>
            <person name="Barry K.W."/>
            <person name="Cichocki N."/>
            <person name="Veneault-Fourrey C."/>
            <person name="LaButti K."/>
            <person name="Lindquist E.A."/>
            <person name="Lipzen A."/>
            <person name="Lundell T."/>
            <person name="Morin E."/>
            <person name="Murat C."/>
            <person name="Riley R."/>
            <person name="Ohm R."/>
            <person name="Sun H."/>
            <person name="Tunlid A."/>
            <person name="Henrissat B."/>
            <person name="Grigoriev I.V."/>
            <person name="Hibbett D.S."/>
            <person name="Martin F."/>
        </authorList>
    </citation>
    <scope>NUCLEOTIDE SEQUENCE [LARGE SCALE GENOMIC DNA]</scope>
    <source>
        <strain evidence="13">MAFF 305830</strain>
    </source>
</reference>
<dbReference type="GO" id="GO:0005524">
    <property type="term" value="F:ATP binding"/>
    <property type="evidence" value="ECO:0007669"/>
    <property type="project" value="InterPro"/>
</dbReference>
<dbReference type="EC" id="2.3.2.26" evidence="3"/>
<comment type="pathway">
    <text evidence="2">Protein modification; protein ubiquitination.</text>
</comment>
<protein>
    <recommendedName>
        <fullName evidence="3">HECT-type E3 ubiquitin transferase</fullName>
        <ecNumber evidence="3">2.3.2.26</ecNumber>
    </recommendedName>
</protein>
<reference evidence="12 13" key="1">
    <citation type="submission" date="2014-04" db="EMBL/GenBank/DDBJ databases">
        <authorList>
            <consortium name="DOE Joint Genome Institute"/>
            <person name="Kuo A."/>
            <person name="Zuccaro A."/>
            <person name="Kohler A."/>
            <person name="Nagy L.G."/>
            <person name="Floudas D."/>
            <person name="Copeland A."/>
            <person name="Barry K.W."/>
            <person name="Cichocki N."/>
            <person name="Veneault-Fourrey C."/>
            <person name="LaButti K."/>
            <person name="Lindquist E.A."/>
            <person name="Lipzen A."/>
            <person name="Lundell T."/>
            <person name="Morin E."/>
            <person name="Murat C."/>
            <person name="Sun H."/>
            <person name="Tunlid A."/>
            <person name="Henrissat B."/>
            <person name="Grigoriev I.V."/>
            <person name="Hibbett D.S."/>
            <person name="Martin F."/>
            <person name="Nordberg H.P."/>
            <person name="Cantor M.N."/>
            <person name="Hua S.X."/>
        </authorList>
    </citation>
    <scope>NUCLEOTIDE SEQUENCE [LARGE SCALE GENOMIC DNA]</scope>
    <source>
        <strain evidence="12 13">MAFF 305830</strain>
    </source>
</reference>
<dbReference type="PANTHER" id="PTHR11254:SF440">
    <property type="entry name" value="E3 UBIQUITIN-PROTEIN LIGASE NEDD-4"/>
    <property type="match status" value="1"/>
</dbReference>
<dbReference type="CDD" id="cd00078">
    <property type="entry name" value="HECTc"/>
    <property type="match status" value="1"/>
</dbReference>
<comment type="caution">
    <text evidence="7">Lacks conserved residue(s) required for the propagation of feature annotation.</text>
</comment>
<dbReference type="GO" id="GO:0061630">
    <property type="term" value="F:ubiquitin protein ligase activity"/>
    <property type="evidence" value="ECO:0007669"/>
    <property type="project" value="UniProtKB-EC"/>
</dbReference>
<dbReference type="SUPFAM" id="SSF49562">
    <property type="entry name" value="C2 domain (Calcium/lipid-binding domain, CaLB)"/>
    <property type="match status" value="1"/>
</dbReference>
<dbReference type="GO" id="GO:0004672">
    <property type="term" value="F:protein kinase activity"/>
    <property type="evidence" value="ECO:0007669"/>
    <property type="project" value="InterPro"/>
</dbReference>
<dbReference type="AlphaFoldDB" id="A0A0C2WVK7"/>
<evidence type="ECO:0000313" key="13">
    <source>
        <dbReference type="Proteomes" id="UP000054097"/>
    </source>
</evidence>
<feature type="domain" description="WW" evidence="10">
    <location>
        <begin position="364"/>
        <end position="395"/>
    </location>
</feature>
<dbReference type="Pfam" id="PF00168">
    <property type="entry name" value="C2"/>
    <property type="match status" value="1"/>
</dbReference>
<dbReference type="PROSITE" id="PS50237">
    <property type="entry name" value="HECT"/>
    <property type="match status" value="1"/>
</dbReference>
<keyword evidence="4" id="KW-0808">Transferase</keyword>
<dbReference type="InterPro" id="IPR000569">
    <property type="entry name" value="HECT_dom"/>
</dbReference>
<keyword evidence="13" id="KW-1185">Reference proteome</keyword>
<dbReference type="PROSITE" id="PS00108">
    <property type="entry name" value="PROTEIN_KINASE_ST"/>
    <property type="match status" value="1"/>
</dbReference>
<dbReference type="InterPro" id="IPR036020">
    <property type="entry name" value="WW_dom_sf"/>
</dbReference>
<evidence type="ECO:0000256" key="7">
    <source>
        <dbReference type="PROSITE-ProRule" id="PRU00104"/>
    </source>
</evidence>
<feature type="domain" description="C2" evidence="8">
    <location>
        <begin position="176"/>
        <end position="297"/>
    </location>
</feature>
<evidence type="ECO:0000256" key="4">
    <source>
        <dbReference type="ARBA" id="ARBA00022679"/>
    </source>
</evidence>
<feature type="domain" description="Protein kinase" evidence="9">
    <location>
        <begin position="1"/>
        <end position="177"/>
    </location>
</feature>
<evidence type="ECO:0000259" key="8">
    <source>
        <dbReference type="PROSITE" id="PS50004"/>
    </source>
</evidence>
<dbReference type="OrthoDB" id="4062651at2759"/>